<accession>A0A366I6N8</accession>
<dbReference type="InterPro" id="IPR036648">
    <property type="entry name" value="CN_Hdrase_a/SCN_Hdrase_g_sf"/>
</dbReference>
<organism evidence="3 4">
    <name type="scientific">Brenneria salicis ATCC 15712 = DSM 30166</name>
    <dbReference type="NCBI Taxonomy" id="714314"/>
    <lineage>
        <taxon>Bacteria</taxon>
        <taxon>Pseudomonadati</taxon>
        <taxon>Pseudomonadota</taxon>
        <taxon>Gammaproteobacteria</taxon>
        <taxon>Enterobacterales</taxon>
        <taxon>Pectobacteriaceae</taxon>
        <taxon>Brenneria</taxon>
    </lineage>
</organism>
<keyword evidence="1" id="KW-0479">Metal-binding</keyword>
<dbReference type="EMBL" id="QNRY01000011">
    <property type="protein sequence ID" value="RBP63547.1"/>
    <property type="molecule type" value="Genomic_DNA"/>
</dbReference>
<dbReference type="Gene3D" id="3.90.330.10">
    <property type="entry name" value="Nitrile hydratase alpha /Thiocyanate hydrolase gamma"/>
    <property type="match status" value="1"/>
</dbReference>
<keyword evidence="4" id="KW-1185">Reference proteome</keyword>
<proteinExistence type="predicted"/>
<feature type="domain" description="Nitrile hydratase alpha/Thiocyanate hydrolase gamma" evidence="2">
    <location>
        <begin position="13"/>
        <end position="84"/>
    </location>
</feature>
<protein>
    <submittedName>
        <fullName evidence="3">Nitrile hydratase alpha subunit</fullName>
    </submittedName>
</protein>
<dbReference type="GO" id="GO:0003824">
    <property type="term" value="F:catalytic activity"/>
    <property type="evidence" value="ECO:0007669"/>
    <property type="project" value="InterPro"/>
</dbReference>
<dbReference type="SUPFAM" id="SSF56209">
    <property type="entry name" value="Nitrile hydratase alpha chain"/>
    <property type="match status" value="1"/>
</dbReference>
<dbReference type="Pfam" id="PF02979">
    <property type="entry name" value="NHase_alpha"/>
    <property type="match status" value="1"/>
</dbReference>
<evidence type="ECO:0000256" key="1">
    <source>
        <dbReference type="ARBA" id="ARBA00022723"/>
    </source>
</evidence>
<reference evidence="3 4" key="1">
    <citation type="submission" date="2018-06" db="EMBL/GenBank/DDBJ databases">
        <title>Genomic Encyclopedia of Type Strains, Phase IV (KMG-IV): sequencing the most valuable type-strain genomes for metagenomic binning, comparative biology and taxonomic classification.</title>
        <authorList>
            <person name="Goeker M."/>
        </authorList>
    </citation>
    <scope>NUCLEOTIDE SEQUENCE [LARGE SCALE GENOMIC DNA]</scope>
    <source>
        <strain evidence="3 4">DSM 30166</strain>
    </source>
</reference>
<dbReference type="AlphaFoldDB" id="A0A366I6N8"/>
<dbReference type="InterPro" id="IPR004232">
    <property type="entry name" value="CN_Hdrtase_a/SCN_Hdrlase_g"/>
</dbReference>
<evidence type="ECO:0000259" key="2">
    <source>
        <dbReference type="Pfam" id="PF02979"/>
    </source>
</evidence>
<dbReference type="GO" id="GO:0046914">
    <property type="term" value="F:transition metal ion binding"/>
    <property type="evidence" value="ECO:0007669"/>
    <property type="project" value="InterPro"/>
</dbReference>
<comment type="caution">
    <text evidence="3">The sequence shown here is derived from an EMBL/GenBank/DDBJ whole genome shotgun (WGS) entry which is preliminary data.</text>
</comment>
<gene>
    <name evidence="3" type="ORF">DES54_11160</name>
</gene>
<name>A0A366I6N8_9GAMM</name>
<dbReference type="Proteomes" id="UP000253046">
    <property type="component" value="Unassembled WGS sequence"/>
</dbReference>
<evidence type="ECO:0000313" key="4">
    <source>
        <dbReference type="Proteomes" id="UP000253046"/>
    </source>
</evidence>
<evidence type="ECO:0000313" key="3">
    <source>
        <dbReference type="EMBL" id="RBP63547.1"/>
    </source>
</evidence>
<sequence length="99" mass="10777">MSHEHDHTEPPADIELRVKALESLLREKGLIDPAALDTLIDTYENKIGPRNGAQVVAKAWADAQYKQRLLENATAAIAELGFRRSGRRHAGGGEYASGA</sequence>